<name>A0A4Y2K529_ARAVE</name>
<dbReference type="Proteomes" id="UP000499080">
    <property type="component" value="Unassembled WGS sequence"/>
</dbReference>
<proteinExistence type="predicted"/>
<dbReference type="EMBL" id="BGPR01004233">
    <property type="protein sequence ID" value="GBM97441.1"/>
    <property type="molecule type" value="Genomic_DNA"/>
</dbReference>
<reference evidence="1 2" key="1">
    <citation type="journal article" date="2019" name="Sci. Rep.">
        <title>Orb-weaving spider Araneus ventricosus genome elucidates the spidroin gene catalogue.</title>
        <authorList>
            <person name="Kono N."/>
            <person name="Nakamura H."/>
            <person name="Ohtoshi R."/>
            <person name="Moran D.A.P."/>
            <person name="Shinohara A."/>
            <person name="Yoshida Y."/>
            <person name="Fujiwara M."/>
            <person name="Mori M."/>
            <person name="Tomita M."/>
            <person name="Arakawa K."/>
        </authorList>
    </citation>
    <scope>NUCLEOTIDE SEQUENCE [LARGE SCALE GENOMIC DNA]</scope>
</reference>
<keyword evidence="2" id="KW-1185">Reference proteome</keyword>
<comment type="caution">
    <text evidence="1">The sequence shown here is derived from an EMBL/GenBank/DDBJ whole genome shotgun (WGS) entry which is preliminary data.</text>
</comment>
<dbReference type="OrthoDB" id="10585450at2759"/>
<organism evidence="1 2">
    <name type="scientific">Araneus ventricosus</name>
    <name type="common">Orbweaver spider</name>
    <name type="synonym">Epeira ventricosa</name>
    <dbReference type="NCBI Taxonomy" id="182803"/>
    <lineage>
        <taxon>Eukaryota</taxon>
        <taxon>Metazoa</taxon>
        <taxon>Ecdysozoa</taxon>
        <taxon>Arthropoda</taxon>
        <taxon>Chelicerata</taxon>
        <taxon>Arachnida</taxon>
        <taxon>Araneae</taxon>
        <taxon>Araneomorphae</taxon>
        <taxon>Entelegynae</taxon>
        <taxon>Araneoidea</taxon>
        <taxon>Araneidae</taxon>
        <taxon>Araneus</taxon>
    </lineage>
</organism>
<protein>
    <submittedName>
        <fullName evidence="1">Uncharacterized protein</fullName>
    </submittedName>
</protein>
<sequence length="99" mass="11184">MHLLRPKHALLRAILANLPLKALRPSISLPLMGPYKSEVDELARCVPADSGTKCLWAHAVKPRSRIEITSFTGNISRRQRRSVRYHGFLFTNLVNSLPL</sequence>
<evidence type="ECO:0000313" key="1">
    <source>
        <dbReference type="EMBL" id="GBM97441.1"/>
    </source>
</evidence>
<dbReference type="AlphaFoldDB" id="A0A4Y2K529"/>
<accession>A0A4Y2K529</accession>
<evidence type="ECO:0000313" key="2">
    <source>
        <dbReference type="Proteomes" id="UP000499080"/>
    </source>
</evidence>
<gene>
    <name evidence="1" type="ORF">AVEN_254705_1</name>
</gene>